<feature type="compositionally biased region" description="Basic and acidic residues" evidence="2">
    <location>
        <begin position="1006"/>
        <end position="1017"/>
    </location>
</feature>
<gene>
    <name evidence="4" type="ORF">C3747_208g58</name>
</gene>
<keyword evidence="1" id="KW-0175">Coiled coil</keyword>
<name>A0A2V2VVG7_TRYCR</name>
<feature type="compositionally biased region" description="Basic and acidic residues" evidence="2">
    <location>
        <begin position="1102"/>
        <end position="1113"/>
    </location>
</feature>
<dbReference type="EMBL" id="PRFC01000208">
    <property type="protein sequence ID" value="PWV00380.1"/>
    <property type="molecule type" value="Genomic_DNA"/>
</dbReference>
<protein>
    <submittedName>
        <fullName evidence="4">Putative antigenic protein</fullName>
    </submittedName>
</protein>
<feature type="compositionally biased region" description="Polar residues" evidence="2">
    <location>
        <begin position="1019"/>
        <end position="1030"/>
    </location>
</feature>
<feature type="compositionally biased region" description="Basic and acidic residues" evidence="2">
    <location>
        <begin position="971"/>
        <end position="985"/>
    </location>
</feature>
<dbReference type="VEuPathDB" id="TriTrypDB:TcCL_NonESM07392"/>
<feature type="compositionally biased region" description="Basic and acidic residues" evidence="2">
    <location>
        <begin position="941"/>
        <end position="957"/>
    </location>
</feature>
<dbReference type="InterPro" id="IPR056614">
    <property type="entry name" value="FAZ1_cons"/>
</dbReference>
<feature type="region of interest" description="Disordered" evidence="2">
    <location>
        <begin position="1166"/>
        <end position="1214"/>
    </location>
</feature>
<dbReference type="Proteomes" id="UP000246078">
    <property type="component" value="Unassembled WGS sequence"/>
</dbReference>
<proteinExistence type="predicted"/>
<organism evidence="4 5">
    <name type="scientific">Trypanosoma cruzi</name>
    <dbReference type="NCBI Taxonomy" id="5693"/>
    <lineage>
        <taxon>Eukaryota</taxon>
        <taxon>Discoba</taxon>
        <taxon>Euglenozoa</taxon>
        <taxon>Kinetoplastea</taxon>
        <taxon>Metakinetoplastina</taxon>
        <taxon>Trypanosomatida</taxon>
        <taxon>Trypanosomatidae</taxon>
        <taxon>Trypanosoma</taxon>
        <taxon>Schizotrypanum</taxon>
    </lineage>
</organism>
<feature type="compositionally biased region" description="Basic and acidic residues" evidence="2">
    <location>
        <begin position="1174"/>
        <end position="1191"/>
    </location>
</feature>
<dbReference type="Gene3D" id="1.20.920.20">
    <property type="match status" value="1"/>
</dbReference>
<feature type="region of interest" description="Disordered" evidence="2">
    <location>
        <begin position="827"/>
        <end position="1062"/>
    </location>
</feature>
<dbReference type="VEuPathDB" id="TriTrypDB:TcCL_NonESM07391"/>
<dbReference type="VEuPathDB" id="TriTrypDB:TcBrA4_0123820"/>
<feature type="region of interest" description="Disordered" evidence="2">
    <location>
        <begin position="1095"/>
        <end position="1134"/>
    </location>
</feature>
<feature type="compositionally biased region" description="Basic and acidic residues" evidence="2">
    <location>
        <begin position="794"/>
        <end position="807"/>
    </location>
</feature>
<dbReference type="VEuPathDB" id="TriTrypDB:TCSYLVIO_003849"/>
<feature type="compositionally biased region" description="Basic and acidic residues" evidence="2">
    <location>
        <begin position="1031"/>
        <end position="1047"/>
    </location>
</feature>
<dbReference type="VEuPathDB" id="TriTrypDB:TcCLB.506559.559"/>
<dbReference type="Pfam" id="PF23398">
    <property type="entry name" value="FAZ1_cons"/>
    <property type="match status" value="1"/>
</dbReference>
<feature type="compositionally biased region" description="Basic and acidic residues" evidence="2">
    <location>
        <begin position="852"/>
        <end position="874"/>
    </location>
</feature>
<feature type="coiled-coil region" evidence="1">
    <location>
        <begin position="641"/>
        <end position="745"/>
    </location>
</feature>
<dbReference type="VEuPathDB" id="TriTrypDB:TcCL_Unassigned07440"/>
<feature type="region of interest" description="Disordered" evidence="2">
    <location>
        <begin position="780"/>
        <end position="811"/>
    </location>
</feature>
<dbReference type="VEuPathDB" id="TriTrypDB:C4B63_7g203"/>
<evidence type="ECO:0000256" key="2">
    <source>
        <dbReference type="SAM" id="MobiDB-lite"/>
    </source>
</evidence>
<dbReference type="VEuPathDB" id="TriTrypDB:TcCL_NonESM07393"/>
<dbReference type="AlphaFoldDB" id="A0A2V2VVG7"/>
<sequence length="1214" mass="140076">MLIEPAPRLGDELSPKIPSDVISVGSSVAFDVLTGNSWCYETGNVTFLSDYIARVSVSHADPRANEKELLEMNRKKLAELCGMLQQVRARVVRDHYAALQRRIDYARLKVKGIESACLREIQSYVVPPPTVKYIIEDVIEIIGIRNECYGWPCIQAIIRRPGFISLVSEFDSSRLSMARRSEILQRCMSRRLTSETAYKSSQAAGPLHLWVLAQLSFFEECESPSPLTDEYSREQLERLFFEIKALQSRIRVLEGDPGQPIPNSQNEEKIILRSSIIGAIPTNYDITKMAAVHRPELLEYIASSPGSFPNNYLLEELRPALDSYEETHILRDNPEKGQSEIKFDDEKEVEKIDSENSKLQQEMNVAIMDRSRRLQPFHDWDNYNEQCGTQTRELQVEQQLSEAEDLMRTFTEMQSSIDCIRGQITEVNIDKNHLEQELIKMRKINDALRLQSEDYLQRKMHLGTQQELEVLRNINAELKKENDALRTLSDAHEGELVRARCEVAHLYSIIATLSAKWLEHGTSNVSTIHQISLDGDVWEDILSNYPQELLRALTSDVIACCGAHAECVSGVTCSHGRLQAEFSVTHSADRRSEAIDELISLYQFSLTRSLCTWQNIMAPPDTEYQKTVSLQTPLCQDKLVASSYDEKMEDLIRRNEDLQALLKDSRCSMEKMQSVVATITDRNNQWEREITERQHQIVLLQASLDEANSKRTFAENRIADLQRTVENLQNQLNVLENAETDYKNEIYKQTTKKEPLDARAKNDSPSEDFLITQIGKLNPVEKETSAAKQLTGTKKQEKAGEQYDLEKPNTPYINYKTTKNYVFTSSGTKQEKSTSRTKNISCTAEPQLKQNKKVEDTSAFKKGREEDNVKKSDNKQQSLQEMFVKQQEEEELQQFQQKNKHIQKTENEQQHVKSKIIPTTSKSENQKEKAIPQNKLQKVIKKTEKHSITRQITEETKQNTIPIKKVPAQNKDFHENTKQNSDERKHTMKTMAGLQRQNEELQSQLKESRRGEEKLDALQRQNEQLQSQLKESCRGEEKLDALQRQNEELQSQLKESRRGEEKLDALQRQNEELQSQLKESRRGEEKLDALQRQNEQLQSQLKESRRGEEKLDALQRQNEQLQSQLRESRRGEEKLDALQRQNEELQSQLKESRRGEEKLDALQRQNEQLQSQLKESRRGEEKLDALQRQNEELQSQLRESRRGEGEAGCPAASK</sequence>
<dbReference type="VEuPathDB" id="TriTrypDB:ECC02_013874"/>
<evidence type="ECO:0000313" key="5">
    <source>
        <dbReference type="Proteomes" id="UP000246078"/>
    </source>
</evidence>
<dbReference type="VEuPathDB" id="TriTrypDB:TcG_10934"/>
<evidence type="ECO:0000256" key="1">
    <source>
        <dbReference type="SAM" id="Coils"/>
    </source>
</evidence>
<evidence type="ECO:0000259" key="3">
    <source>
        <dbReference type="Pfam" id="PF23398"/>
    </source>
</evidence>
<feature type="coiled-coil region" evidence="1">
    <location>
        <begin position="431"/>
        <end position="495"/>
    </location>
</feature>
<evidence type="ECO:0000313" key="4">
    <source>
        <dbReference type="EMBL" id="PWV00380.1"/>
    </source>
</evidence>
<feature type="domain" description="Flagellar attachment zone protein 1 conserved" evidence="3">
    <location>
        <begin position="525"/>
        <end position="610"/>
    </location>
</feature>
<comment type="caution">
    <text evidence="4">The sequence shown here is derived from an EMBL/GenBank/DDBJ whole genome shotgun (WGS) entry which is preliminary data.</text>
</comment>
<accession>A0A2V2VVG7</accession>
<dbReference type="VEuPathDB" id="TriTrypDB:ECC02_005730"/>
<reference evidence="4 5" key="1">
    <citation type="journal article" date="2018" name="Microb. Genom.">
        <title>Expanding an expanded genome: long-read sequencing of Trypanosoma cruzi.</title>
        <authorList>
            <person name="Berna L."/>
            <person name="Rodriguez M."/>
            <person name="Chiribao M.L."/>
            <person name="Parodi-Talice A."/>
            <person name="Pita S."/>
            <person name="Rijo G."/>
            <person name="Alvarez-Valin F."/>
            <person name="Robello C."/>
        </authorList>
    </citation>
    <scope>NUCLEOTIDE SEQUENCE [LARGE SCALE GENOMIC DNA]</scope>
    <source>
        <strain evidence="4 5">TCC</strain>
    </source>
</reference>
<dbReference type="VEuPathDB" id="TriTrypDB:C3747_208g58"/>
<feature type="compositionally biased region" description="Polar residues" evidence="2">
    <location>
        <begin position="1115"/>
        <end position="1125"/>
    </location>
</feature>